<dbReference type="Gene3D" id="2.60.120.260">
    <property type="entry name" value="Galactose-binding domain-like"/>
    <property type="match status" value="1"/>
</dbReference>
<dbReference type="AlphaFoldDB" id="A0A0M8MTE4"/>
<dbReference type="VEuPathDB" id="FungiDB:Malapachy_3370"/>
<dbReference type="Pfam" id="PF03644">
    <property type="entry name" value="Glyco_hydro_85"/>
    <property type="match status" value="1"/>
</dbReference>
<dbReference type="EMBL" id="LGAV01000001">
    <property type="protein sequence ID" value="KOS16367.1"/>
    <property type="molecule type" value="Genomic_DNA"/>
</dbReference>
<dbReference type="GO" id="GO:0033925">
    <property type="term" value="F:mannosyl-glycoprotein endo-beta-N-acetylglucosaminidase activity"/>
    <property type="evidence" value="ECO:0007669"/>
    <property type="project" value="UniProtKB-EC"/>
</dbReference>
<keyword evidence="2" id="KW-0378">Hydrolase</keyword>
<dbReference type="Gene3D" id="3.20.20.80">
    <property type="entry name" value="Glycosidases"/>
    <property type="match status" value="1"/>
</dbReference>
<evidence type="ECO:0000259" key="1">
    <source>
        <dbReference type="Pfam" id="PF03644"/>
    </source>
</evidence>
<evidence type="ECO:0000313" key="2">
    <source>
        <dbReference type="EMBL" id="KOS16367.1"/>
    </source>
</evidence>
<protein>
    <submittedName>
        <fullName evidence="2">Glycoside hydrolase family 85 protein</fullName>
    </submittedName>
</protein>
<keyword evidence="3" id="KW-1185">Reference proteome</keyword>
<reference evidence="2 3" key="1">
    <citation type="submission" date="2015-07" db="EMBL/GenBank/DDBJ databases">
        <title>Draft Genome Sequence of Malassezia furfur CBS1878 and Malassezia pachydermatis CBS1879.</title>
        <authorList>
            <person name="Triana S."/>
            <person name="Ohm R."/>
            <person name="Gonzalez A."/>
            <person name="DeCock H."/>
            <person name="Restrepo S."/>
            <person name="Celis A."/>
        </authorList>
    </citation>
    <scope>NUCLEOTIDE SEQUENCE [LARGE SCALE GENOMIC DNA]</scope>
    <source>
        <strain evidence="2 3">CBS 1879</strain>
    </source>
</reference>
<proteinExistence type="predicted"/>
<dbReference type="PANTHER" id="PTHR13246">
    <property type="entry name" value="ENDO BETA N-ACETYLGLUCOSAMINIDASE"/>
    <property type="match status" value="1"/>
</dbReference>
<sequence length="587" mass="65466">MTAIRSSIGTQINTYIRSCTDTFVYFSHKCISLPPPGWIRAAHQHGVPILGTLIFEWDESKAKLKQLLDGPVPRRTKGIRSSLSTYYADQLIQVALAHGIDGFLVNVETPLDLTPSSNPILSQLERQHNARRLQKWVQYLRDTGLQRHPGWQVVWYDSVTYPDGQLTWQDALTPSNAPFFTSSTSIFTNYTWAHPKRLDFEGFHPLLVLSAAMADSLSRPRSDVLVGIDVFGRNCYGKHDTYKALEMIGPHRVRLPATSNDMAQEGSALGLSVALFAQGWTWEHDAPPSRPWSAWWYEDCALWHQQHGGVSQYFPPRAHPWRGDATSRRWGFRSNFAVGAGTAWFVQGRNVFSSTHPWTDAGVSAPKPHLAWPSVQYVLTPDVRRCDDRVETDLSMDDAWSGNTSLRISVHRPLWIPIVALAPLPEGADRCVTLHMIVKGEATAAAIYMDGHLYQGTTAPPEPLDHAWTLLTTSIAWPSHHDGDMHILLYATTEVTVGQVDVSLSTGSDEPVEATWHDDTLQWPDFVPWCAYYELFALGDEATWLGTISATLARTQVTLLGGDHDTVLHIRSVGAGPHEDGALVMRA</sequence>
<feature type="domain" description="Cytosolic endo-beta-N-acetylglucosaminidase TIM barrel" evidence="1">
    <location>
        <begin position="17"/>
        <end position="344"/>
    </location>
</feature>
<dbReference type="OrthoDB" id="284473at2759"/>
<name>A0A0M8MTE4_9BASI</name>
<gene>
    <name evidence="2" type="ORF">Malapachy_3370</name>
</gene>
<dbReference type="GeneID" id="28729718"/>
<dbReference type="InterPro" id="IPR005201">
    <property type="entry name" value="TIM_ENGase"/>
</dbReference>
<dbReference type="InterPro" id="IPR032979">
    <property type="entry name" value="ENGase"/>
</dbReference>
<dbReference type="STRING" id="77020.A0A0M8MTE4"/>
<comment type="caution">
    <text evidence="2">The sequence shown here is derived from an EMBL/GenBank/DDBJ whole genome shotgun (WGS) entry which is preliminary data.</text>
</comment>
<dbReference type="RefSeq" id="XP_017993999.1">
    <property type="nucleotide sequence ID" value="XM_018137842.1"/>
</dbReference>
<dbReference type="Proteomes" id="UP000037751">
    <property type="component" value="Unassembled WGS sequence"/>
</dbReference>
<dbReference type="GO" id="GO:0005829">
    <property type="term" value="C:cytosol"/>
    <property type="evidence" value="ECO:0007669"/>
    <property type="project" value="UniProtKB-SubCell"/>
</dbReference>
<dbReference type="PANTHER" id="PTHR13246:SF1">
    <property type="entry name" value="CYTOSOLIC ENDO-BETA-N-ACETYLGLUCOSAMINIDASE"/>
    <property type="match status" value="1"/>
</dbReference>
<accession>A0A0M8MTE4</accession>
<organism evidence="2 3">
    <name type="scientific">Malassezia pachydermatis</name>
    <dbReference type="NCBI Taxonomy" id="77020"/>
    <lineage>
        <taxon>Eukaryota</taxon>
        <taxon>Fungi</taxon>
        <taxon>Dikarya</taxon>
        <taxon>Basidiomycota</taxon>
        <taxon>Ustilaginomycotina</taxon>
        <taxon>Malasseziomycetes</taxon>
        <taxon>Malasseziales</taxon>
        <taxon>Malasseziaceae</taxon>
        <taxon>Malassezia</taxon>
    </lineage>
</organism>
<evidence type="ECO:0000313" key="3">
    <source>
        <dbReference type="Proteomes" id="UP000037751"/>
    </source>
</evidence>